<gene>
    <name evidence="3" type="ORF">GCM10008090_10030</name>
</gene>
<dbReference type="InterPro" id="IPR006141">
    <property type="entry name" value="Intein_N"/>
</dbReference>
<dbReference type="EMBL" id="BMXA01000001">
    <property type="protein sequence ID" value="GHA02626.1"/>
    <property type="molecule type" value="Genomic_DNA"/>
</dbReference>
<reference evidence="3" key="2">
    <citation type="submission" date="2020-09" db="EMBL/GenBank/DDBJ databases">
        <authorList>
            <person name="Sun Q."/>
            <person name="Kim S."/>
        </authorList>
    </citation>
    <scope>NUCLEOTIDE SEQUENCE</scope>
    <source>
        <strain evidence="3">KCTC 12711</strain>
    </source>
</reference>
<sequence>MDQKVADMKKFALQERANGNHFSGTMVEVGAAAHSLIGGIISLVDFGADAVIDEVATKAEYLGYEPSEYGMVANSRKNLQDTADNFKETVSYVAEKSLSRDGRAELGTPMVEWAHDFAAGDHQAAQSGSMFFTELGAGSVGGSQLKALNSVKKTNGLAKVDSSPTLTSEKPNLGDGNNHQNMDIGNSAGCKPCCFVAKTPVLTKDGLKPISQVVEGELVASRDVESGEISWKPVVQTFVFDDDRVTYLLTLINVDGLEEKFEVTDNHPFWVQGIGWVDSIDLRSGMNIPSYKGGYLTVVDITPLGKSPVTYNFEVADFHTYFVGEEQALVHNCSCNYQTLTRGVAGQKIRDPYTNQYRDPTADEVISGDHIYPKNLIEKLPGFDDLTDAQKRELIHDMENVQPLPKPLNQSKSNRAPDSPKGPWEKAKGNELNEDYRKWLETEQEVQKQRLQDRIDTYLDEND</sequence>
<evidence type="ECO:0000256" key="1">
    <source>
        <dbReference type="SAM" id="MobiDB-lite"/>
    </source>
</evidence>
<feature type="compositionally biased region" description="Polar residues" evidence="1">
    <location>
        <begin position="162"/>
        <end position="179"/>
    </location>
</feature>
<organism evidence="3 4">
    <name type="scientific">Arenicella chitinivorans</name>
    <dbReference type="NCBI Taxonomy" id="1329800"/>
    <lineage>
        <taxon>Bacteria</taxon>
        <taxon>Pseudomonadati</taxon>
        <taxon>Pseudomonadota</taxon>
        <taxon>Gammaproteobacteria</taxon>
        <taxon>Arenicellales</taxon>
        <taxon>Arenicellaceae</taxon>
        <taxon>Arenicella</taxon>
    </lineage>
</organism>
<name>A0A918VK32_9GAMM</name>
<dbReference type="InterPro" id="IPR030934">
    <property type="entry name" value="Intein_C"/>
</dbReference>
<dbReference type="InterPro" id="IPR011089">
    <property type="entry name" value="GmrSD_C"/>
</dbReference>
<proteinExistence type="predicted"/>
<dbReference type="Proteomes" id="UP000614811">
    <property type="component" value="Unassembled WGS sequence"/>
</dbReference>
<protein>
    <recommendedName>
        <fullName evidence="2">GmrSD restriction endonucleases C-terminal domain-containing protein</fullName>
    </recommendedName>
</protein>
<evidence type="ECO:0000313" key="3">
    <source>
        <dbReference type="EMBL" id="GHA02626.1"/>
    </source>
</evidence>
<feature type="region of interest" description="Disordered" evidence="1">
    <location>
        <begin position="400"/>
        <end position="431"/>
    </location>
</feature>
<dbReference type="Pfam" id="PF07510">
    <property type="entry name" value="GmrSD_C"/>
    <property type="match status" value="1"/>
</dbReference>
<dbReference type="PROSITE" id="PS50817">
    <property type="entry name" value="INTEIN_N_TER"/>
    <property type="match status" value="1"/>
</dbReference>
<keyword evidence="4" id="KW-1185">Reference proteome</keyword>
<comment type="caution">
    <text evidence="3">The sequence shown here is derived from an EMBL/GenBank/DDBJ whole genome shotgun (WGS) entry which is preliminary data.</text>
</comment>
<dbReference type="AlphaFoldDB" id="A0A918VK32"/>
<dbReference type="CDD" id="cd00081">
    <property type="entry name" value="Hint"/>
    <property type="match status" value="1"/>
</dbReference>
<feature type="domain" description="GmrSD restriction endonucleases C-terminal" evidence="2">
    <location>
        <begin position="346"/>
        <end position="450"/>
    </location>
</feature>
<evidence type="ECO:0000313" key="4">
    <source>
        <dbReference type="Proteomes" id="UP000614811"/>
    </source>
</evidence>
<dbReference type="SUPFAM" id="SSF51294">
    <property type="entry name" value="Hedgehog/intein (Hint) domain"/>
    <property type="match status" value="1"/>
</dbReference>
<dbReference type="GO" id="GO:0016539">
    <property type="term" value="P:intein-mediated protein splicing"/>
    <property type="evidence" value="ECO:0007669"/>
    <property type="project" value="InterPro"/>
</dbReference>
<dbReference type="Gene3D" id="2.170.16.10">
    <property type="entry name" value="Hedgehog/Intein (Hint) domain"/>
    <property type="match status" value="1"/>
</dbReference>
<reference evidence="3" key="1">
    <citation type="journal article" date="2014" name="Int. J. Syst. Evol. Microbiol.">
        <title>Complete genome sequence of Corynebacterium casei LMG S-19264T (=DSM 44701T), isolated from a smear-ripened cheese.</title>
        <authorList>
            <consortium name="US DOE Joint Genome Institute (JGI-PGF)"/>
            <person name="Walter F."/>
            <person name="Albersmeier A."/>
            <person name="Kalinowski J."/>
            <person name="Ruckert C."/>
        </authorList>
    </citation>
    <scope>NUCLEOTIDE SEQUENCE</scope>
    <source>
        <strain evidence="3">KCTC 12711</strain>
    </source>
</reference>
<dbReference type="InterPro" id="IPR036844">
    <property type="entry name" value="Hint_dom_sf"/>
</dbReference>
<evidence type="ECO:0000259" key="2">
    <source>
        <dbReference type="Pfam" id="PF07510"/>
    </source>
</evidence>
<accession>A0A918VK32</accession>
<feature type="region of interest" description="Disordered" evidence="1">
    <location>
        <begin position="159"/>
        <end position="179"/>
    </location>
</feature>
<dbReference type="Pfam" id="PF07591">
    <property type="entry name" value="PT-HINT"/>
    <property type="match status" value="1"/>
</dbReference>
<dbReference type="PROSITE" id="PS50818">
    <property type="entry name" value="INTEIN_C_TER"/>
    <property type="match status" value="1"/>
</dbReference>